<dbReference type="InterPro" id="IPR001466">
    <property type="entry name" value="Beta-lactam-related"/>
</dbReference>
<dbReference type="EMBL" id="AP025028">
    <property type="protein sequence ID" value="BDA80104.1"/>
    <property type="molecule type" value="Genomic_DNA"/>
</dbReference>
<reference evidence="2 3" key="1">
    <citation type="submission" date="2021-08" db="EMBL/GenBank/DDBJ databases">
        <title>Complete genome sequence of Leptospira kobayashii strain E30.</title>
        <authorList>
            <person name="Nakao R."/>
            <person name="Nakamura S."/>
            <person name="Masuzawa T."/>
            <person name="Koizumi N."/>
        </authorList>
    </citation>
    <scope>NUCLEOTIDE SEQUENCE [LARGE SCALE GENOMIC DNA]</scope>
    <source>
        <strain evidence="2 3">E30</strain>
    </source>
</reference>
<dbReference type="SUPFAM" id="SSF56601">
    <property type="entry name" value="beta-lactamase/transpeptidase-like"/>
    <property type="match status" value="1"/>
</dbReference>
<dbReference type="PANTHER" id="PTHR43283:SF7">
    <property type="entry name" value="BETA-LACTAMASE-RELATED DOMAIN-CONTAINING PROTEIN"/>
    <property type="match status" value="1"/>
</dbReference>
<proteinExistence type="predicted"/>
<dbReference type="PANTHER" id="PTHR43283">
    <property type="entry name" value="BETA-LACTAMASE-RELATED"/>
    <property type="match status" value="1"/>
</dbReference>
<keyword evidence="3" id="KW-1185">Reference proteome</keyword>
<evidence type="ECO:0000313" key="3">
    <source>
        <dbReference type="Proteomes" id="UP000245263"/>
    </source>
</evidence>
<feature type="domain" description="Beta-lactamase-related" evidence="1">
    <location>
        <begin position="83"/>
        <end position="375"/>
    </location>
</feature>
<name>A0ABN6KFZ8_9LEPT</name>
<dbReference type="InterPro" id="IPR050789">
    <property type="entry name" value="Diverse_Enzym_Activities"/>
</dbReference>
<protein>
    <recommendedName>
        <fullName evidence="1">Beta-lactamase-related domain-containing protein</fullName>
    </recommendedName>
</protein>
<evidence type="ECO:0000259" key="1">
    <source>
        <dbReference type="Pfam" id="PF00144"/>
    </source>
</evidence>
<dbReference type="Pfam" id="PF00144">
    <property type="entry name" value="Beta-lactamase"/>
    <property type="match status" value="1"/>
</dbReference>
<dbReference type="Proteomes" id="UP000245263">
    <property type="component" value="Chromosome 1"/>
</dbReference>
<dbReference type="Gene3D" id="3.40.710.10">
    <property type="entry name" value="DD-peptidase/beta-lactamase superfamily"/>
    <property type="match status" value="1"/>
</dbReference>
<gene>
    <name evidence="2" type="ORF">LPTSP3_g30340</name>
</gene>
<evidence type="ECO:0000313" key="2">
    <source>
        <dbReference type="EMBL" id="BDA80104.1"/>
    </source>
</evidence>
<organism evidence="2 3">
    <name type="scientific">Leptospira kobayashii</name>
    <dbReference type="NCBI Taxonomy" id="1917830"/>
    <lineage>
        <taxon>Bacteria</taxon>
        <taxon>Pseudomonadati</taxon>
        <taxon>Spirochaetota</taxon>
        <taxon>Spirochaetia</taxon>
        <taxon>Leptospirales</taxon>
        <taxon>Leptospiraceae</taxon>
        <taxon>Leptospira</taxon>
    </lineage>
</organism>
<dbReference type="InterPro" id="IPR012338">
    <property type="entry name" value="Beta-lactam/transpept-like"/>
</dbReference>
<accession>A0ABN6KFZ8</accession>
<sequence length="399" mass="44916">MMDSCMYRLFLLIFFTFLLNCGKDLSPFGGPPTISPLPDRTKPEWPTLDWKETKPESVGVSGEKLKLVGEYAFARTGDETDRKGKRTDALLIIRNGKIIFEQYARNFTKESTHLTWSVSKSIIQALYGITIKNGLIKLDDPGYYHFESLGKDEAHKKITIRHLLNMSSGLDGEEGYESGPLKSSVIAMLYTRGRKDMGEFCSELPLRAEPGTQVYYSSCDTNILSAILKKVYGQEAYEDLVYTKLFGTLGIKNAPFEQDGSGTFVGSSYLYLTARDLAKIGYLYLNDGVWEGNRLLPEGWVDFTRTPAPGYKTTPFSEDLSQDNYTSHWYANTGVPDRGVPEPWPDGPKDTFAALGHWGQMLYVIPSLDIIVVRYGDDREKGTFSKNELLKLVKESVIR</sequence>
<dbReference type="RefSeq" id="WP_242935239.1">
    <property type="nucleotide sequence ID" value="NZ_AP025028.1"/>
</dbReference>